<dbReference type="AlphaFoldDB" id="A0A7C4AQP5"/>
<keyword evidence="1" id="KW-0732">Signal</keyword>
<accession>A0A7C4AQP5</accession>
<feature type="chain" id="PRO_5027677311" evidence="1">
    <location>
        <begin position="24"/>
        <end position="87"/>
    </location>
</feature>
<evidence type="ECO:0000313" key="2">
    <source>
        <dbReference type="EMBL" id="HGH59982.1"/>
    </source>
</evidence>
<protein>
    <submittedName>
        <fullName evidence="2">Uncharacterized protein</fullName>
    </submittedName>
</protein>
<feature type="signal peptide" evidence="1">
    <location>
        <begin position="1"/>
        <end position="23"/>
    </location>
</feature>
<proteinExistence type="predicted"/>
<evidence type="ECO:0000256" key="1">
    <source>
        <dbReference type="SAM" id="SignalP"/>
    </source>
</evidence>
<dbReference type="EMBL" id="DTGT01000055">
    <property type="protein sequence ID" value="HGH59982.1"/>
    <property type="molecule type" value="Genomic_DNA"/>
</dbReference>
<sequence>MSKKITILICCTCLLMFCINIAAADQETAKSSSWSALVHEENSLLASILYLPYLIAQWPMRISDAILHPKPASQATIPPPAHQDMQQ</sequence>
<gene>
    <name evidence="2" type="ORF">ENV54_01640</name>
</gene>
<reference evidence="2" key="1">
    <citation type="journal article" date="2020" name="mSystems">
        <title>Genome- and Community-Level Interaction Insights into Carbon Utilization and Element Cycling Functions of Hydrothermarchaeota in Hydrothermal Sediment.</title>
        <authorList>
            <person name="Zhou Z."/>
            <person name="Liu Y."/>
            <person name="Xu W."/>
            <person name="Pan J."/>
            <person name="Luo Z.H."/>
            <person name="Li M."/>
        </authorList>
    </citation>
    <scope>NUCLEOTIDE SEQUENCE [LARGE SCALE GENOMIC DNA]</scope>
    <source>
        <strain evidence="2">SpSt-769</strain>
    </source>
</reference>
<comment type="caution">
    <text evidence="2">The sequence shown here is derived from an EMBL/GenBank/DDBJ whole genome shotgun (WGS) entry which is preliminary data.</text>
</comment>
<name>A0A7C4AQP5_9BACT</name>
<organism evidence="2">
    <name type="scientific">Desulfomonile tiedjei</name>
    <dbReference type="NCBI Taxonomy" id="2358"/>
    <lineage>
        <taxon>Bacteria</taxon>
        <taxon>Pseudomonadati</taxon>
        <taxon>Thermodesulfobacteriota</taxon>
        <taxon>Desulfomonilia</taxon>
        <taxon>Desulfomonilales</taxon>
        <taxon>Desulfomonilaceae</taxon>
        <taxon>Desulfomonile</taxon>
    </lineage>
</organism>